<gene>
    <name evidence="1" type="ORF">K488DRAFT_83919</name>
</gene>
<reference evidence="1" key="2">
    <citation type="journal article" date="2022" name="New Phytol.">
        <title>Evolutionary transition to the ectomycorrhizal habit in the genomes of a hyperdiverse lineage of mushroom-forming fungi.</title>
        <authorList>
            <person name="Looney B."/>
            <person name="Miyauchi S."/>
            <person name="Morin E."/>
            <person name="Drula E."/>
            <person name="Courty P.E."/>
            <person name="Kohler A."/>
            <person name="Kuo A."/>
            <person name="LaButti K."/>
            <person name="Pangilinan J."/>
            <person name="Lipzen A."/>
            <person name="Riley R."/>
            <person name="Andreopoulos W."/>
            <person name="He G."/>
            <person name="Johnson J."/>
            <person name="Nolan M."/>
            <person name="Tritt A."/>
            <person name="Barry K.W."/>
            <person name="Grigoriev I.V."/>
            <person name="Nagy L.G."/>
            <person name="Hibbett D."/>
            <person name="Henrissat B."/>
            <person name="Matheny P.B."/>
            <person name="Labbe J."/>
            <person name="Martin F.M."/>
        </authorList>
    </citation>
    <scope>NUCLEOTIDE SEQUENCE</scope>
    <source>
        <strain evidence="1">EC-137</strain>
    </source>
</reference>
<organism evidence="1 2">
    <name type="scientific">Vararia minispora EC-137</name>
    <dbReference type="NCBI Taxonomy" id="1314806"/>
    <lineage>
        <taxon>Eukaryota</taxon>
        <taxon>Fungi</taxon>
        <taxon>Dikarya</taxon>
        <taxon>Basidiomycota</taxon>
        <taxon>Agaricomycotina</taxon>
        <taxon>Agaricomycetes</taxon>
        <taxon>Russulales</taxon>
        <taxon>Lachnocladiaceae</taxon>
        <taxon>Vararia</taxon>
    </lineage>
</organism>
<sequence>MALDVSFCPELSKTNAASSEYGPPTFIFVLNFRGLTLSISALILHAFIVVVYLVLIVIWANGWERHTVQLSESSRLQTYSNALFHAFNLLLSAAALVATQRLGVRVSFGDLPQPLTALGDRAEAWNGLGACVLTVYNNLRFRVTRSLLLIAAVYFAALSILGFSSSFLFSVPSFNINNSLVSDIAIGTPDIRSFIPTAALAPSGPQAADLPSDFQNISFDWFSSSAGLSILAGAAAPEFPGLSGSRVFDTIASNMSTVNATAVVGYTDFHVKCGQLGHTSPVNWTSSFMTSSSGFIFDLPPPKAGVQSEAMMVPVIIQATYQLSDDQAPATLNDTWLPRYLVQRDTQTGNLLSWNTSAAMWQPSNALVRVPQQQFAPGQGRNLVLYVVRGDDLSDPTSSQAILDASGSPGPLSTLTISNEFTPIVNATFHVQMIGCSLSTTSGTTNVDASTNRLVDMSDLPAGKSDSLWGDWRPDPTSSNQLEDTWAWMFMPNSSMTVWYESSDASSSTGEGVLTNEWSCPATLSIFTLTNTSASGLTNSSGCHVPTVIEQYLSNALFGASAVNPSGPPSSPQTTSQTAPTLQTLESALANATAMTMWSAARASTLTTYMQGEHIFTFLNTSLFARAEPQAGTTLVTVLETVGRMEINPWVLFLGTGAAVVLLAVTVSLVARGGHAPPVDSVSLLHIAALDTSAVAPRFANVDMNSTLARRRAGKFRVTIVNDAIVAVDEGI</sequence>
<reference evidence="1" key="1">
    <citation type="submission" date="2021-02" db="EMBL/GenBank/DDBJ databases">
        <authorList>
            <consortium name="DOE Joint Genome Institute"/>
            <person name="Ahrendt S."/>
            <person name="Looney B.P."/>
            <person name="Miyauchi S."/>
            <person name="Morin E."/>
            <person name="Drula E."/>
            <person name="Courty P.E."/>
            <person name="Chicoki N."/>
            <person name="Fauchery L."/>
            <person name="Kohler A."/>
            <person name="Kuo A."/>
            <person name="Labutti K."/>
            <person name="Pangilinan J."/>
            <person name="Lipzen A."/>
            <person name="Riley R."/>
            <person name="Andreopoulos W."/>
            <person name="He G."/>
            <person name="Johnson J."/>
            <person name="Barry K.W."/>
            <person name="Grigoriev I.V."/>
            <person name="Nagy L."/>
            <person name="Hibbett D."/>
            <person name="Henrissat B."/>
            <person name="Matheny P.B."/>
            <person name="Labbe J."/>
            <person name="Martin F."/>
        </authorList>
    </citation>
    <scope>NUCLEOTIDE SEQUENCE</scope>
    <source>
        <strain evidence="1">EC-137</strain>
    </source>
</reference>
<accession>A0ACB8QS57</accession>
<keyword evidence="2" id="KW-1185">Reference proteome</keyword>
<protein>
    <submittedName>
        <fullName evidence="1">Uncharacterized protein</fullName>
    </submittedName>
</protein>
<proteinExistence type="predicted"/>
<dbReference type="EMBL" id="MU273499">
    <property type="protein sequence ID" value="KAI0034512.1"/>
    <property type="molecule type" value="Genomic_DNA"/>
</dbReference>
<evidence type="ECO:0000313" key="1">
    <source>
        <dbReference type="EMBL" id="KAI0034512.1"/>
    </source>
</evidence>
<comment type="caution">
    <text evidence="1">The sequence shown here is derived from an EMBL/GenBank/DDBJ whole genome shotgun (WGS) entry which is preliminary data.</text>
</comment>
<name>A0ACB8QS57_9AGAM</name>
<evidence type="ECO:0000313" key="2">
    <source>
        <dbReference type="Proteomes" id="UP000814128"/>
    </source>
</evidence>
<dbReference type="Proteomes" id="UP000814128">
    <property type="component" value="Unassembled WGS sequence"/>
</dbReference>